<feature type="region of interest" description="Disordered" evidence="6">
    <location>
        <begin position="52"/>
        <end position="73"/>
    </location>
</feature>
<dbReference type="InterPro" id="IPR016024">
    <property type="entry name" value="ARM-type_fold"/>
</dbReference>
<evidence type="ECO:0000256" key="2">
    <source>
        <dbReference type="ARBA" id="ARBA00022499"/>
    </source>
</evidence>
<gene>
    <name evidence="7" type="ORF">FDP41_005019</name>
</gene>
<evidence type="ECO:0000256" key="3">
    <source>
        <dbReference type="ARBA" id="ARBA00022843"/>
    </source>
</evidence>
<feature type="region of interest" description="Disordered" evidence="6">
    <location>
        <begin position="804"/>
        <end position="870"/>
    </location>
</feature>
<name>A0A6A5BLG7_NAEFO</name>
<comment type="caution">
    <text evidence="7">The sequence shown here is derived from an EMBL/GenBank/DDBJ whole genome shotgun (WGS) entry which is preliminary data.</text>
</comment>
<dbReference type="GO" id="GO:0005634">
    <property type="term" value="C:nucleus"/>
    <property type="evidence" value="ECO:0007669"/>
    <property type="project" value="UniProtKB-SubCell"/>
</dbReference>
<dbReference type="PANTHER" id="PTHR32086">
    <property type="entry name" value="FANCONI ANEMIA GROUP D2 PROTEIN"/>
    <property type="match status" value="1"/>
</dbReference>
<feature type="compositionally biased region" description="Acidic residues" evidence="6">
    <location>
        <begin position="828"/>
        <end position="844"/>
    </location>
</feature>
<dbReference type="GO" id="GO:0070182">
    <property type="term" value="F:DNA polymerase binding"/>
    <property type="evidence" value="ECO:0007669"/>
    <property type="project" value="TreeGrafter"/>
</dbReference>
<dbReference type="VEuPathDB" id="AmoebaDB:NF0056280"/>
<evidence type="ECO:0000313" key="7">
    <source>
        <dbReference type="EMBL" id="KAF0975692.1"/>
    </source>
</evidence>
<keyword evidence="4" id="KW-0539">Nucleus</keyword>
<dbReference type="GO" id="GO:1990918">
    <property type="term" value="P:double-strand break repair involved in meiotic recombination"/>
    <property type="evidence" value="ECO:0007669"/>
    <property type="project" value="TreeGrafter"/>
</dbReference>
<comment type="similarity">
    <text evidence="5">Belongs to the Fanconi anemia protein FANCD2 family.</text>
</comment>
<dbReference type="PANTHER" id="PTHR32086:SF0">
    <property type="entry name" value="FANCONI ANEMIA GROUP D2 PROTEIN"/>
    <property type="match status" value="1"/>
</dbReference>
<evidence type="ECO:0000256" key="1">
    <source>
        <dbReference type="ARBA" id="ARBA00004123"/>
    </source>
</evidence>
<dbReference type="SUPFAM" id="SSF48371">
    <property type="entry name" value="ARM repeat"/>
    <property type="match status" value="1"/>
</dbReference>
<dbReference type="VEuPathDB" id="AmoebaDB:FDP41_005019"/>
<dbReference type="GO" id="GO:0000793">
    <property type="term" value="C:condensed chromosome"/>
    <property type="evidence" value="ECO:0007669"/>
    <property type="project" value="TreeGrafter"/>
</dbReference>
<dbReference type="GO" id="GO:0031573">
    <property type="term" value="P:mitotic intra-S DNA damage checkpoint signaling"/>
    <property type="evidence" value="ECO:0007669"/>
    <property type="project" value="TreeGrafter"/>
</dbReference>
<dbReference type="AlphaFoldDB" id="A0A6A5BLG7"/>
<dbReference type="OrthoDB" id="27031at2759"/>
<evidence type="ECO:0000256" key="6">
    <source>
        <dbReference type="SAM" id="MobiDB-lite"/>
    </source>
</evidence>
<proteinExistence type="inferred from homology"/>
<evidence type="ECO:0000256" key="5">
    <source>
        <dbReference type="ARBA" id="ARBA00093456"/>
    </source>
</evidence>
<protein>
    <submittedName>
        <fullName evidence="7">Uncharacterized protein</fullName>
    </submittedName>
</protein>
<dbReference type="Proteomes" id="UP000444721">
    <property type="component" value="Unassembled WGS sequence"/>
</dbReference>
<keyword evidence="8" id="KW-1185">Reference proteome</keyword>
<dbReference type="RefSeq" id="XP_044560405.1">
    <property type="nucleotide sequence ID" value="XM_044708498.1"/>
</dbReference>
<feature type="compositionally biased region" description="Low complexity" evidence="6">
    <location>
        <begin position="54"/>
        <end position="73"/>
    </location>
</feature>
<dbReference type="GO" id="GO:0007129">
    <property type="term" value="P:homologous chromosome pairing at meiosis"/>
    <property type="evidence" value="ECO:0007669"/>
    <property type="project" value="TreeGrafter"/>
</dbReference>
<keyword evidence="3" id="KW-0832">Ubl conjugation</keyword>
<feature type="compositionally biased region" description="Polar residues" evidence="6">
    <location>
        <begin position="847"/>
        <end position="861"/>
    </location>
</feature>
<organism evidence="7 8">
    <name type="scientific">Naegleria fowleri</name>
    <name type="common">Brain eating amoeba</name>
    <dbReference type="NCBI Taxonomy" id="5763"/>
    <lineage>
        <taxon>Eukaryota</taxon>
        <taxon>Discoba</taxon>
        <taxon>Heterolobosea</taxon>
        <taxon>Tetramitia</taxon>
        <taxon>Eutetramitia</taxon>
        <taxon>Vahlkampfiidae</taxon>
        <taxon>Naegleria</taxon>
    </lineage>
</organism>
<dbReference type="Pfam" id="PF14631">
    <property type="entry name" value="FancD2"/>
    <property type="match status" value="1"/>
</dbReference>
<evidence type="ECO:0000256" key="4">
    <source>
        <dbReference type="ARBA" id="ARBA00023242"/>
    </source>
</evidence>
<sequence length="1126" mass="128716">MPSSSSSSSQPNVSQHLKKFYNLLRDGGLIGLPPYEKVQFNRVIIKTNNTSSCNSYSKKNRSGSSSSSSTMNLSSPFESIKALRVKDAMELRRHIEKEVARTSKREIENFCFALESMIADEYFFSLCLIPFESGEGNVSFSSNESFFKMLLNISTIQSSIFDVLFKELMSRCPNYEEDSFEQWDRNLPKLILSQMRWLDMISDSKSLTEHIGTILEVASTDFAKEMITAIPEIIDDSEHDHIVDKLDQVMQDKTEMTSCVIDALSNLNLQKEVMDKTTERVLGNLNSASTDDLPVIIKFLLQSANEENISNVVDGIRKDLDVSSFTMQDDTQDNDENHDHSSRKNKGKGSSESRCESLIISAMATGIRHRKIIEKSFIQAISACEEEHTIVDLWILFSIYSMPNYRKDAEQVLKKKIKTKRITYELLKSSIENHGEALEQYFSSLNDLASSLLRNTTDTSISQFAMEMYFCMFCSFKADYNKQKVIQSLITHVGSSSKNEKDLALDVLLMIANSKLSLLRNYSSFFQVLLDSLTNLTDGQVRKVYTLFSMLAYTKTLKNSTQSGVTKSTKDELMIIIRKQLSNTNTVYKKMGIIGACSVLSMLGSRSSEFQALSQVSDQQDLSDEEFEEAKDLWEFALKCCFRTPIFKTILYDEMTFVILDSLDPKLTAEIKNRLLHDFYQRCTIEKPDLKKQKSQTRNLEYRAQFIVQGKNKEDPTHLINILPLLDNKRDDTHESVWNLFSQFRLMRVLMNKLGEELSDDLVSSGVVLFDHEDMITNFRDYTKNEKDLHPTFHLPHFNLLTQQEVPESVTSKKTSSKSKKKQPSAVPEDEEDKEEDAMEDDEEMTSKSSSTKNTEYSSTPTKRKHLSPLKPHYRELDLKVIHIIPKNENCEKKIEPVHLFYILDDLHQKLKSVIARNKVSFFTSKEKENMYNLSRISTKEFFSEIFELLPQLYKQIRAISDKSASNDSSSQAVDEDEESTKNGDFIVPSFQLLVDIITKTLEYFSSDKLEFCKIIDIMFSVDFPDEDHSMEDEDKCTKLFESIRKILDSLKSFESCYKLYELLKSIALVSNIKSLLKALQGVAEQILQTPFSQVKSDALGNLIEGYITLPGGLTPLVEALSKKAK</sequence>
<dbReference type="EMBL" id="VFQX01000043">
    <property type="protein sequence ID" value="KAF0975692.1"/>
    <property type="molecule type" value="Genomic_DNA"/>
</dbReference>
<dbReference type="GeneID" id="68112237"/>
<dbReference type="OMA" id="RINTNDF"/>
<dbReference type="GO" id="GO:0036297">
    <property type="term" value="P:interstrand cross-link repair"/>
    <property type="evidence" value="ECO:0007669"/>
    <property type="project" value="TreeGrafter"/>
</dbReference>
<evidence type="ECO:0000313" key="8">
    <source>
        <dbReference type="Proteomes" id="UP000444721"/>
    </source>
</evidence>
<dbReference type="VEuPathDB" id="AmoebaDB:NfTy_051070"/>
<comment type="subcellular location">
    <subcellularLocation>
        <location evidence="1">Nucleus</location>
    </subcellularLocation>
</comment>
<accession>A0A6A5BLG7</accession>
<feature type="region of interest" description="Disordered" evidence="6">
    <location>
        <begin position="327"/>
        <end position="352"/>
    </location>
</feature>
<keyword evidence="2" id="KW-1017">Isopeptide bond</keyword>
<reference evidence="7 8" key="1">
    <citation type="journal article" date="2019" name="Sci. Rep.">
        <title>Nanopore sequencing improves the draft genome of the human pathogenic amoeba Naegleria fowleri.</title>
        <authorList>
            <person name="Liechti N."/>
            <person name="Schurch N."/>
            <person name="Bruggmann R."/>
            <person name="Wittwer M."/>
        </authorList>
    </citation>
    <scope>NUCLEOTIDE SEQUENCE [LARGE SCALE GENOMIC DNA]</scope>
    <source>
        <strain evidence="7 8">ATCC 30894</strain>
    </source>
</reference>
<dbReference type="InterPro" id="IPR029448">
    <property type="entry name" value="FANCD2"/>
</dbReference>